<protein>
    <recommendedName>
        <fullName evidence="2">LapA adhesin domain-containing protein</fullName>
    </recommendedName>
</protein>
<comment type="caution">
    <text evidence="3">The sequence shown here is derived from an EMBL/GenBank/DDBJ whole genome shotgun (WGS) entry which is preliminary data.</text>
</comment>
<dbReference type="EMBL" id="NXFY01000101">
    <property type="protein sequence ID" value="PHO16770.1"/>
    <property type="molecule type" value="Genomic_DNA"/>
</dbReference>
<keyword evidence="4" id="KW-1185">Reference proteome</keyword>
<dbReference type="InterPro" id="IPR046779">
    <property type="entry name" value="LapA_adhesin_dom"/>
</dbReference>
<feature type="non-terminal residue" evidence="3">
    <location>
        <position position="1"/>
    </location>
</feature>
<accession>A0A2G1DEB3</accession>
<sequence length="145" mass="15099">EELDTNATATTIVTEVTPYTTTVNLTATKEVEADEDITYTESVANPPKSDLVIKLSNGAEIKIKAGETSVSVTVASHDDVYGETDGTTEDVSITGTTGGVYEDLDTSATASTVVTEDTPDTTTVHLTATKEVEAGEDITYTASVA</sequence>
<evidence type="ECO:0000313" key="4">
    <source>
        <dbReference type="Proteomes" id="UP000221222"/>
    </source>
</evidence>
<reference evidence="3 4" key="1">
    <citation type="submission" date="2017-09" db="EMBL/GenBank/DDBJ databases">
        <title>Arcobacter canalis sp. nov., a new species isolated from a water canal contaminated with urban sewage.</title>
        <authorList>
            <person name="Perez-Cataluna A."/>
            <person name="Salas-Masso N."/>
            <person name="Figueras M.J."/>
        </authorList>
    </citation>
    <scope>NUCLEOTIDE SEQUENCE [LARGE SCALE GENOMIC DNA]</scope>
    <source>
        <strain evidence="3 4">F98-3</strain>
    </source>
</reference>
<evidence type="ECO:0000313" key="3">
    <source>
        <dbReference type="EMBL" id="PHO16770.1"/>
    </source>
</evidence>
<feature type="region of interest" description="Disordered" evidence="1">
    <location>
        <begin position="80"/>
        <end position="99"/>
    </location>
</feature>
<dbReference type="RefSeq" id="WP_165768524.1">
    <property type="nucleotide sequence ID" value="NZ_NXFY01000101.1"/>
</dbReference>
<dbReference type="Pfam" id="PF20579">
    <property type="entry name" value="LapA"/>
    <property type="match status" value="1"/>
</dbReference>
<feature type="domain" description="LapA adhesin" evidence="2">
    <location>
        <begin position="20"/>
        <end position="118"/>
    </location>
</feature>
<dbReference type="AlphaFoldDB" id="A0A2G1DEB3"/>
<evidence type="ECO:0000256" key="1">
    <source>
        <dbReference type="SAM" id="MobiDB-lite"/>
    </source>
</evidence>
<feature type="non-terminal residue" evidence="3">
    <location>
        <position position="145"/>
    </location>
</feature>
<proteinExistence type="predicted"/>
<gene>
    <name evidence="3" type="ORF">CPU12_13940</name>
</gene>
<dbReference type="Proteomes" id="UP000221222">
    <property type="component" value="Unassembled WGS sequence"/>
</dbReference>
<evidence type="ECO:0000259" key="2">
    <source>
        <dbReference type="Pfam" id="PF20579"/>
    </source>
</evidence>
<name>A0A2G1DEB3_9BACT</name>
<organism evidence="3 4">
    <name type="scientific">Malaciobacter molluscorum LMG 25693</name>
    <dbReference type="NCBI Taxonomy" id="870501"/>
    <lineage>
        <taxon>Bacteria</taxon>
        <taxon>Pseudomonadati</taxon>
        <taxon>Campylobacterota</taxon>
        <taxon>Epsilonproteobacteria</taxon>
        <taxon>Campylobacterales</taxon>
        <taxon>Arcobacteraceae</taxon>
        <taxon>Malaciobacter</taxon>
    </lineage>
</organism>